<dbReference type="Pfam" id="PF08211">
    <property type="entry name" value="dCMP_cyt_deam_2"/>
    <property type="match status" value="1"/>
</dbReference>
<dbReference type="InterPro" id="IPR016193">
    <property type="entry name" value="Cytidine_deaminase-like"/>
</dbReference>
<keyword evidence="3" id="KW-0479">Metal-binding</keyword>
<dbReference type="InterPro" id="IPR050202">
    <property type="entry name" value="Cyt/Deoxycyt_deaminase"/>
</dbReference>
<dbReference type="InterPro" id="IPR013171">
    <property type="entry name" value="Cyd/dCyd_deaminase_Zn-bd"/>
</dbReference>
<evidence type="ECO:0000256" key="4">
    <source>
        <dbReference type="ARBA" id="ARBA00022801"/>
    </source>
</evidence>
<evidence type="ECO:0000256" key="3">
    <source>
        <dbReference type="ARBA" id="ARBA00022723"/>
    </source>
</evidence>
<comment type="similarity">
    <text evidence="1">Belongs to the cytidine and deoxycytidylate deaminase family.</text>
</comment>
<evidence type="ECO:0000313" key="7">
    <source>
        <dbReference type="EMBL" id="WPJ96903.1"/>
    </source>
</evidence>
<evidence type="ECO:0000256" key="2">
    <source>
        <dbReference type="ARBA" id="ARBA00011738"/>
    </source>
</evidence>
<comment type="subunit">
    <text evidence="2">Homodimer.</text>
</comment>
<dbReference type="RefSeq" id="WP_319833760.1">
    <property type="nucleotide sequence ID" value="NZ_CP138858.1"/>
</dbReference>
<evidence type="ECO:0000256" key="1">
    <source>
        <dbReference type="ARBA" id="ARBA00006576"/>
    </source>
</evidence>
<proteinExistence type="inferred from homology"/>
<keyword evidence="5" id="KW-0862">Zinc</keyword>
<dbReference type="Gene3D" id="3.40.140.10">
    <property type="entry name" value="Cytidine Deaminase, domain 2"/>
    <property type="match status" value="2"/>
</dbReference>
<dbReference type="PANTHER" id="PTHR11644">
    <property type="entry name" value="CYTIDINE DEAMINASE"/>
    <property type="match status" value="1"/>
</dbReference>
<dbReference type="EC" id="3.5.4.5" evidence="7"/>
<dbReference type="SUPFAM" id="SSF53927">
    <property type="entry name" value="Cytidine deaminase-like"/>
    <property type="match status" value="2"/>
</dbReference>
<dbReference type="NCBIfam" id="NF006537">
    <property type="entry name" value="PRK09027.1"/>
    <property type="match status" value="1"/>
</dbReference>
<dbReference type="PANTHER" id="PTHR11644:SF2">
    <property type="entry name" value="CYTIDINE DEAMINASE"/>
    <property type="match status" value="1"/>
</dbReference>
<gene>
    <name evidence="7" type="primary">cdd</name>
    <name evidence="7" type="ORF">SH580_04180</name>
</gene>
<dbReference type="PROSITE" id="PS51747">
    <property type="entry name" value="CYT_DCMP_DEAMINASES_2"/>
    <property type="match status" value="2"/>
</dbReference>
<reference evidence="7 8" key="1">
    <citation type="submission" date="2023-11" db="EMBL/GenBank/DDBJ databases">
        <title>Coraliomargarita sp. nov., isolated from marine algae.</title>
        <authorList>
            <person name="Lee J.K."/>
            <person name="Baek J.H."/>
            <person name="Kim J.M."/>
            <person name="Choi D.G."/>
            <person name="Jeon C.O."/>
        </authorList>
    </citation>
    <scope>NUCLEOTIDE SEQUENCE [LARGE SCALE GENOMIC DNA]</scope>
    <source>
        <strain evidence="7 8">J2-16</strain>
    </source>
</reference>
<evidence type="ECO:0000313" key="8">
    <source>
        <dbReference type="Proteomes" id="UP001324993"/>
    </source>
</evidence>
<dbReference type="EMBL" id="CP138858">
    <property type="protein sequence ID" value="WPJ96903.1"/>
    <property type="molecule type" value="Genomic_DNA"/>
</dbReference>
<dbReference type="GO" id="GO:0004126">
    <property type="term" value="F:cytidine deaminase activity"/>
    <property type="evidence" value="ECO:0007669"/>
    <property type="project" value="UniProtKB-EC"/>
</dbReference>
<dbReference type="PROSITE" id="PS00903">
    <property type="entry name" value="CYT_DCMP_DEAMINASES_1"/>
    <property type="match status" value="1"/>
</dbReference>
<feature type="domain" description="CMP/dCMP-type deaminase" evidence="6">
    <location>
        <begin position="176"/>
        <end position="286"/>
    </location>
</feature>
<evidence type="ECO:0000256" key="5">
    <source>
        <dbReference type="ARBA" id="ARBA00022833"/>
    </source>
</evidence>
<dbReference type="PIRSF" id="PIRSF006334">
    <property type="entry name" value="Cdd_plus_pseudo"/>
    <property type="match status" value="1"/>
</dbReference>
<evidence type="ECO:0000259" key="6">
    <source>
        <dbReference type="PROSITE" id="PS51747"/>
    </source>
</evidence>
<name>A0ABZ0RNA8_9BACT</name>
<dbReference type="Proteomes" id="UP001324993">
    <property type="component" value="Chromosome"/>
</dbReference>
<feature type="domain" description="CMP/dCMP-type deaminase" evidence="6">
    <location>
        <begin position="37"/>
        <end position="156"/>
    </location>
</feature>
<organism evidence="7 8">
    <name type="scientific">Coraliomargarita algicola</name>
    <dbReference type="NCBI Taxonomy" id="3092156"/>
    <lineage>
        <taxon>Bacteria</taxon>
        <taxon>Pseudomonadati</taxon>
        <taxon>Verrucomicrobiota</taxon>
        <taxon>Opitutia</taxon>
        <taxon>Puniceicoccales</taxon>
        <taxon>Coraliomargaritaceae</taxon>
        <taxon>Coraliomargarita</taxon>
    </lineage>
</organism>
<keyword evidence="8" id="KW-1185">Reference proteome</keyword>
<keyword evidence="4 7" id="KW-0378">Hydrolase</keyword>
<dbReference type="InterPro" id="IPR002125">
    <property type="entry name" value="CMP_dCMP_dom"/>
</dbReference>
<dbReference type="CDD" id="cd01283">
    <property type="entry name" value="cytidine_deaminase"/>
    <property type="match status" value="1"/>
</dbReference>
<accession>A0ABZ0RNA8</accession>
<dbReference type="InterPro" id="IPR016192">
    <property type="entry name" value="APOBEC/CMP_deaminase_Zn-bd"/>
</dbReference>
<protein>
    <submittedName>
        <fullName evidence="7">Cytidine deaminase</fullName>
        <ecNumber evidence="7">3.5.4.5</ecNumber>
    </submittedName>
</protein>
<dbReference type="Pfam" id="PF00383">
    <property type="entry name" value="dCMP_cyt_deam_1"/>
    <property type="match status" value="1"/>
</dbReference>
<sequence length="286" mass="30067">MTDSTIDRALTGLDSATAARIRQAITAPGFSGQLTEMPSTAAAQLLPLAAAFSVHPISGFAVGAIAVAASGNLYLGANLEFQGMPLHATLHAEQSAILNAWMHNEHEVQALHVSETPCGHCRQFLRELSNSETVGIHVGAHIYTLSELLPYAFGETRSKGNGLLDSTPVALEAVKPNPNTSQQRAINAAQRSYAPYSRSPEGFVLECLNGQFFSGRAAESTAFNPSVPSALVALNQRNLSSSRTVAIATATAAKLATAINNPLPFASTLISSTSNAEIKVVQMDAR</sequence>